<reference evidence="6 10" key="4">
    <citation type="submission" date="2018-03" db="EMBL/GenBank/DDBJ databases">
        <title>Genome Sequences of Lactobacillus sp. Isolates from Traditional Turkish Sourdough.</title>
        <authorList>
            <person name="Skory C.D."/>
            <person name="Dertli E."/>
        </authorList>
    </citation>
    <scope>NUCLEOTIDE SEQUENCE [LARGE SCALE GENOMIC DNA]</scope>
    <source>
        <strain evidence="6 10">E81</strain>
    </source>
</reference>
<evidence type="ECO:0000313" key="13">
    <source>
        <dbReference type="Proteomes" id="UP000452188"/>
    </source>
</evidence>
<dbReference type="Proteomes" id="UP000095141">
    <property type="component" value="Unassembled WGS sequence"/>
</dbReference>
<dbReference type="EMBL" id="WJMZ01000002">
    <property type="protein sequence ID" value="MRG83092.1"/>
    <property type="molecule type" value="Genomic_DNA"/>
</dbReference>
<protein>
    <submittedName>
        <fullName evidence="4">Uncharacterized protein</fullName>
    </submittedName>
</protein>
<sequence length="81" mass="9617">MEVFFVKAEFILKVVIPPFIIFAILVWLTAEHYISGWVMYLLWVIGFVVANIIVTKISTRWSIQRMREKRAKEEKNNDKSN</sequence>
<dbReference type="EMBL" id="PZQO01000010">
    <property type="protein sequence ID" value="PTM29689.1"/>
    <property type="molecule type" value="Genomic_DNA"/>
</dbReference>
<keyword evidence="1" id="KW-1133">Transmembrane helix</keyword>
<evidence type="ECO:0000313" key="10">
    <source>
        <dbReference type="Proteomes" id="UP000241783"/>
    </source>
</evidence>
<feature type="transmembrane region" description="Helical" evidence="1">
    <location>
        <begin position="12"/>
        <end position="30"/>
    </location>
</feature>
<dbReference type="Proteomes" id="UP000195868">
    <property type="component" value="Unassembled WGS sequence"/>
</dbReference>
<reference evidence="12 13" key="6">
    <citation type="submission" date="2019-11" db="EMBL/GenBank/DDBJ databases">
        <title>Draft genome sequence of 12 host-associated Lactobacillus reuteri rodent strains.</title>
        <authorList>
            <person name="Zhang S."/>
            <person name="Ozcam M."/>
            <person name="Van Pijkeren J.P."/>
        </authorList>
    </citation>
    <scope>NUCLEOTIDE SEQUENCE [LARGE SCALE GENOMIC DNA]</scope>
    <source>
        <strain evidence="2 13">6799jm-1</strain>
        <strain evidence="3 12">L1604-1</strain>
    </source>
</reference>
<keyword evidence="1" id="KW-0812">Transmembrane</keyword>
<evidence type="ECO:0000313" key="5">
    <source>
        <dbReference type="EMBL" id="OUN41867.1"/>
    </source>
</evidence>
<proteinExistence type="predicted"/>
<reference evidence="4 8" key="1">
    <citation type="submission" date="2016-08" db="EMBL/GenBank/DDBJ databases">
        <title>Probiotic bacterium isolated from chicken gut.</title>
        <authorList>
            <person name="Levy J.L."/>
            <person name="Hassan H.M."/>
            <person name="Mendoza M.A."/>
        </authorList>
    </citation>
    <scope>NUCLEOTIDE SEQUENCE [LARGE SCALE GENOMIC DNA]</scope>
    <source>
        <strain evidence="4 8">P43</strain>
    </source>
</reference>
<feature type="transmembrane region" description="Helical" evidence="1">
    <location>
        <begin position="36"/>
        <end position="57"/>
    </location>
</feature>
<gene>
    <name evidence="5" type="ORF">B5G22_10805</name>
    <name evidence="4" type="ORF">BFD03_07070</name>
    <name evidence="6" type="ORF">DA796_04365</name>
    <name evidence="7" type="ORF">FOD75_03355</name>
    <name evidence="2" type="ORF">GIX79_06230</name>
    <name evidence="3" type="ORF">GIX80_01590</name>
</gene>
<evidence type="ECO:0000313" key="12">
    <source>
        <dbReference type="Proteomes" id="UP000441557"/>
    </source>
</evidence>
<dbReference type="Proteomes" id="UP000316394">
    <property type="component" value="Chromosome"/>
</dbReference>
<dbReference type="Proteomes" id="UP000241783">
    <property type="component" value="Unassembled WGS sequence"/>
</dbReference>
<evidence type="ECO:0000313" key="9">
    <source>
        <dbReference type="Proteomes" id="UP000195868"/>
    </source>
</evidence>
<organism evidence="4 8">
    <name type="scientific">Limosilactobacillus reuteri</name>
    <name type="common">Lactobacillus reuteri</name>
    <dbReference type="NCBI Taxonomy" id="1598"/>
    <lineage>
        <taxon>Bacteria</taxon>
        <taxon>Bacillati</taxon>
        <taxon>Bacillota</taxon>
        <taxon>Bacilli</taxon>
        <taxon>Lactobacillales</taxon>
        <taxon>Lactobacillaceae</taxon>
        <taxon>Limosilactobacillus</taxon>
    </lineage>
</organism>
<reference evidence="9" key="2">
    <citation type="submission" date="2017-04" db="EMBL/GenBank/DDBJ databases">
        <title>Function of individual gut microbiota members based on whole genome sequencing of pure cultures obtained from chicken caecum.</title>
        <authorList>
            <person name="Medvecky M."/>
            <person name="Cejkova D."/>
            <person name="Polansky O."/>
            <person name="Karasova D."/>
            <person name="Kubasova T."/>
            <person name="Cizek A."/>
            <person name="Rychlik I."/>
        </authorList>
    </citation>
    <scope>NUCLEOTIDE SEQUENCE [LARGE SCALE GENOMIC DNA]</scope>
    <source>
        <strain evidence="9">An71</strain>
    </source>
</reference>
<name>A0A098QVS8_LIMRT</name>
<evidence type="ECO:0000313" key="6">
    <source>
        <dbReference type="EMBL" id="PTM29689.1"/>
    </source>
</evidence>
<evidence type="ECO:0000313" key="4">
    <source>
        <dbReference type="EMBL" id="OCX47305.1"/>
    </source>
</evidence>
<reference evidence="7 11" key="5">
    <citation type="submission" date="2019-07" db="EMBL/GenBank/DDBJ databases">
        <title>Gastrointestinal microbiota of Peromyscus leucopus, the white-footed mouse.</title>
        <authorList>
            <person name="Milovic A."/>
            <person name="Bassam K."/>
            <person name="Barbour A.G."/>
        </authorList>
    </citation>
    <scope>NUCLEOTIDE SEQUENCE [LARGE SCALE GENOMIC DNA]</scope>
    <source>
        <strain evidence="7 11">LL7</strain>
    </source>
</reference>
<reference evidence="5" key="3">
    <citation type="journal article" date="2018" name="BMC Genomics">
        <title>Whole genome sequencing and function prediction of 133 gut anaerobes isolated from chicken caecum in pure cultures.</title>
        <authorList>
            <person name="Medvecky M."/>
            <person name="Cejkova D."/>
            <person name="Polansky O."/>
            <person name="Karasova D."/>
            <person name="Kubasova T."/>
            <person name="Cizek A."/>
            <person name="Rychlik I."/>
        </authorList>
    </citation>
    <scope>NUCLEOTIDE SEQUENCE</scope>
    <source>
        <strain evidence="5">An71</strain>
    </source>
</reference>
<dbReference type="EMBL" id="MCNS01000011">
    <property type="protein sequence ID" value="OCX47305.1"/>
    <property type="molecule type" value="Genomic_DNA"/>
</dbReference>
<dbReference type="Proteomes" id="UP000441557">
    <property type="component" value="Unassembled WGS sequence"/>
</dbReference>
<evidence type="ECO:0000313" key="3">
    <source>
        <dbReference type="EMBL" id="MRG83092.1"/>
    </source>
</evidence>
<dbReference type="PATRIC" id="fig|1598.93.peg.1381"/>
<accession>A0A098QVS8</accession>
<dbReference type="Proteomes" id="UP000452188">
    <property type="component" value="Unassembled WGS sequence"/>
</dbReference>
<dbReference type="EMBL" id="NFHN01000064">
    <property type="protein sequence ID" value="OUN41867.1"/>
    <property type="molecule type" value="Genomic_DNA"/>
</dbReference>
<evidence type="ECO:0000313" key="2">
    <source>
        <dbReference type="EMBL" id="MRG75348.1"/>
    </source>
</evidence>
<evidence type="ECO:0000313" key="8">
    <source>
        <dbReference type="Proteomes" id="UP000095141"/>
    </source>
</evidence>
<keyword evidence="1" id="KW-0472">Membrane</keyword>
<dbReference type="RefSeq" id="WP_003670806.1">
    <property type="nucleotide sequence ID" value="NZ_CAJSZG010000028.1"/>
</dbReference>
<dbReference type="AlphaFoldDB" id="A0A098QVS8"/>
<dbReference type="EMBL" id="WJMV01000019">
    <property type="protein sequence ID" value="MRG75348.1"/>
    <property type="molecule type" value="Genomic_DNA"/>
</dbReference>
<evidence type="ECO:0000313" key="7">
    <source>
        <dbReference type="EMBL" id="QDR72196.1"/>
    </source>
</evidence>
<evidence type="ECO:0000256" key="1">
    <source>
        <dbReference type="SAM" id="Phobius"/>
    </source>
</evidence>
<dbReference type="EMBL" id="CP041676">
    <property type="protein sequence ID" value="QDR72196.1"/>
    <property type="molecule type" value="Genomic_DNA"/>
</dbReference>
<evidence type="ECO:0000313" key="11">
    <source>
        <dbReference type="Proteomes" id="UP000316394"/>
    </source>
</evidence>